<evidence type="ECO:0000256" key="1">
    <source>
        <dbReference type="SAM" id="SignalP"/>
    </source>
</evidence>
<keyword evidence="1" id="KW-0732">Signal</keyword>
<gene>
    <name evidence="3" type="ORF">GM668_01735</name>
</gene>
<sequence>MLRPIYAAASLVLSAFVASSAYAGEAGRIILVAGSAQVGDRAAVLNAPVQEGDMLVTGKDGYIYVKTIDNGLFIVRNSSKARITAYHVDQKNPQNTRVKLELLSGTARSQSGEAVKLARQNFRFNTPVAAIGVRGTDFTVFTDQDTSRVTVLSGGITISGFDGGACRPDGIGPCEGSAARELSAMQKGVLMQFRRGQSAPQLLPESNINMPPDAIAPPRSDEPGRQGGAAAVPVPGQPDLEVHKNAALQQVASTAKPNEPGNTGGIVTVPPVEPKPVDPVVTPPVVTPPVTPPVPEGQIVWGRWQAVLDQPAQLDFVTESAKHSTPIATNKYFALMRSAGREYTVPERGEIGFTLNKGEAYMLSDNPSIPLQAMTLENGSLNLNFDRRTFTTAFDLVSPSERLAMKAAGDVAYDGRFVADAGRANTMSVNGLLSSEKGGAAAYLFENRFEGTRRTVYGATYWTAAPPTK</sequence>
<name>A0A6L6PTI1_9BURK</name>
<feature type="domain" description="FecR protein" evidence="2">
    <location>
        <begin position="55"/>
        <end position="156"/>
    </location>
</feature>
<evidence type="ECO:0000259" key="2">
    <source>
        <dbReference type="Pfam" id="PF04773"/>
    </source>
</evidence>
<dbReference type="PANTHER" id="PTHR38731">
    <property type="entry name" value="LIPL45-RELATED LIPOPROTEIN-RELATED"/>
    <property type="match status" value="1"/>
</dbReference>
<accession>A0A6L6PTI1</accession>
<dbReference type="InterPro" id="IPR006860">
    <property type="entry name" value="FecR"/>
</dbReference>
<dbReference type="EMBL" id="WNLA01000001">
    <property type="protein sequence ID" value="MTW00800.1"/>
    <property type="molecule type" value="Genomic_DNA"/>
</dbReference>
<evidence type="ECO:0000313" key="4">
    <source>
        <dbReference type="Proteomes" id="UP000484015"/>
    </source>
</evidence>
<dbReference type="PANTHER" id="PTHR38731:SF3">
    <property type="entry name" value="BLL6125 PROTEIN"/>
    <property type="match status" value="1"/>
</dbReference>
<dbReference type="Proteomes" id="UP000484015">
    <property type="component" value="Unassembled WGS sequence"/>
</dbReference>
<proteinExistence type="predicted"/>
<feature type="chain" id="PRO_5026916268" description="FecR protein domain-containing protein" evidence="1">
    <location>
        <begin position="24"/>
        <end position="469"/>
    </location>
</feature>
<evidence type="ECO:0000313" key="3">
    <source>
        <dbReference type="EMBL" id="MTW00800.1"/>
    </source>
</evidence>
<dbReference type="RefSeq" id="WP_155437201.1">
    <property type="nucleotide sequence ID" value="NZ_WNLA01000001.1"/>
</dbReference>
<dbReference type="Pfam" id="PF04773">
    <property type="entry name" value="FecR"/>
    <property type="match status" value="1"/>
</dbReference>
<keyword evidence="4" id="KW-1185">Reference proteome</keyword>
<organism evidence="3 4">
    <name type="scientific">Pseudoduganella ginsengisoli</name>
    <dbReference type="NCBI Taxonomy" id="1462440"/>
    <lineage>
        <taxon>Bacteria</taxon>
        <taxon>Pseudomonadati</taxon>
        <taxon>Pseudomonadota</taxon>
        <taxon>Betaproteobacteria</taxon>
        <taxon>Burkholderiales</taxon>
        <taxon>Oxalobacteraceae</taxon>
        <taxon>Telluria group</taxon>
        <taxon>Pseudoduganella</taxon>
    </lineage>
</organism>
<dbReference type="OrthoDB" id="369729at2"/>
<dbReference type="Gene3D" id="2.60.120.1440">
    <property type="match status" value="1"/>
</dbReference>
<comment type="caution">
    <text evidence="3">The sequence shown here is derived from an EMBL/GenBank/DDBJ whole genome shotgun (WGS) entry which is preliminary data.</text>
</comment>
<feature type="signal peptide" evidence="1">
    <location>
        <begin position="1"/>
        <end position="23"/>
    </location>
</feature>
<reference evidence="3 4" key="1">
    <citation type="submission" date="2019-11" db="EMBL/GenBank/DDBJ databases">
        <title>Type strains purchased from KCTC, JCM and DSMZ.</title>
        <authorList>
            <person name="Lu H."/>
        </authorList>
    </citation>
    <scope>NUCLEOTIDE SEQUENCE [LARGE SCALE GENOMIC DNA]</scope>
    <source>
        <strain evidence="3 4">KCTC 42409</strain>
    </source>
</reference>
<protein>
    <recommendedName>
        <fullName evidence="2">FecR protein domain-containing protein</fullName>
    </recommendedName>
</protein>
<dbReference type="AlphaFoldDB" id="A0A6L6PTI1"/>